<comment type="caution">
    <text evidence="1">The sequence shown here is derived from an EMBL/GenBank/DDBJ whole genome shotgun (WGS) entry which is preliminary data.</text>
</comment>
<accession>A0A1G2D577</accession>
<evidence type="ECO:0000313" key="2">
    <source>
        <dbReference type="Proteomes" id="UP000177996"/>
    </source>
</evidence>
<reference evidence="1 2" key="1">
    <citation type="journal article" date="2016" name="Nat. Commun.">
        <title>Thousands of microbial genomes shed light on interconnected biogeochemical processes in an aquifer system.</title>
        <authorList>
            <person name="Anantharaman K."/>
            <person name="Brown C.T."/>
            <person name="Hug L.A."/>
            <person name="Sharon I."/>
            <person name="Castelle C.J."/>
            <person name="Probst A.J."/>
            <person name="Thomas B.C."/>
            <person name="Singh A."/>
            <person name="Wilkins M.J."/>
            <person name="Karaoz U."/>
            <person name="Brodie E.L."/>
            <person name="Williams K.H."/>
            <person name="Hubbard S.S."/>
            <person name="Banfield J.F."/>
        </authorList>
    </citation>
    <scope>NUCLEOTIDE SEQUENCE [LARGE SCALE GENOMIC DNA]</scope>
</reference>
<dbReference type="AlphaFoldDB" id="A0A1G2D577"/>
<organism evidence="1 2">
    <name type="scientific">Candidatus Lloydbacteria bacterium RIFCSPHIGHO2_02_FULL_50_13</name>
    <dbReference type="NCBI Taxonomy" id="1798661"/>
    <lineage>
        <taxon>Bacteria</taxon>
        <taxon>Candidatus Lloydiibacteriota</taxon>
    </lineage>
</organism>
<dbReference type="STRING" id="1798661.A3D65_01305"/>
<dbReference type="Proteomes" id="UP000177996">
    <property type="component" value="Unassembled WGS sequence"/>
</dbReference>
<proteinExistence type="predicted"/>
<gene>
    <name evidence="1" type="ORF">A3D65_01305</name>
</gene>
<dbReference type="EMBL" id="MHLL01000030">
    <property type="protein sequence ID" value="OGZ08697.1"/>
    <property type="molecule type" value="Genomic_DNA"/>
</dbReference>
<protein>
    <submittedName>
        <fullName evidence="1">Uncharacterized protein</fullName>
    </submittedName>
</protein>
<name>A0A1G2D577_9BACT</name>
<sequence length="278" mass="31512">MMTTQAGVRTNIMKTGAGASTDLVVRSPIKAATRFCRRATAEEIENASFERENSVGVLSRIDQLQSALFPVERGLLPMIRSKRTEVAKRVRQFESLNKLSQYAVFSLESLKWRDRQGLPRLAVFSLESPDFELAVVGHRDSWSGNRRWKQVVNPKLPEGMMACYKDVLGKLSEMAKRTKKTTRLRAQFGALIPPVIKEKIVQVRDEFKEIFIVAEAPRWDLKQTAIPRPDKDPLVIGYDGVNYWLIAAFDSTPLEEYIAAAHRDSAQKHKPKLITQGE</sequence>
<evidence type="ECO:0000313" key="1">
    <source>
        <dbReference type="EMBL" id="OGZ08697.1"/>
    </source>
</evidence>